<dbReference type="InterPro" id="IPR053188">
    <property type="entry name" value="FkbM_Methyltransferase"/>
</dbReference>
<dbReference type="KEGG" id="cwa:CwatDRAFT_2095"/>
<dbReference type="Pfam" id="PF05050">
    <property type="entry name" value="Methyltransf_21"/>
    <property type="match status" value="1"/>
</dbReference>
<dbReference type="InterPro" id="IPR029063">
    <property type="entry name" value="SAM-dependent_MTases_sf"/>
</dbReference>
<keyword evidence="3" id="KW-0489">Methyltransferase</keyword>
<accession>Q4BZG9</accession>
<evidence type="ECO:0000256" key="1">
    <source>
        <dbReference type="SAM" id="Coils"/>
    </source>
</evidence>
<evidence type="ECO:0000313" key="3">
    <source>
        <dbReference type="EMBL" id="EAM49305.1"/>
    </source>
</evidence>
<protein>
    <submittedName>
        <fullName evidence="3">Methyltransferase FkbM</fullName>
    </submittedName>
</protein>
<feature type="coiled-coil region" evidence="1">
    <location>
        <begin position="274"/>
        <end position="308"/>
    </location>
</feature>
<dbReference type="SUPFAM" id="SSF53335">
    <property type="entry name" value="S-adenosyl-L-methionine-dependent methyltransferases"/>
    <property type="match status" value="1"/>
</dbReference>
<dbReference type="OrthoDB" id="420478at2"/>
<organism evidence="3 4">
    <name type="scientific">Crocosphaera watsonii WH 8501</name>
    <dbReference type="NCBI Taxonomy" id="165597"/>
    <lineage>
        <taxon>Bacteria</taxon>
        <taxon>Bacillati</taxon>
        <taxon>Cyanobacteriota</taxon>
        <taxon>Cyanophyceae</taxon>
        <taxon>Oscillatoriophycideae</taxon>
        <taxon>Chroococcales</taxon>
        <taxon>Aphanothecaceae</taxon>
        <taxon>Crocosphaera</taxon>
    </lineage>
</organism>
<feature type="domain" description="Methyltransferase FkbM" evidence="2">
    <location>
        <begin position="30"/>
        <end position="193"/>
    </location>
</feature>
<dbReference type="RefSeq" id="WP_007306974.1">
    <property type="nucleotide sequence ID" value="NZ_AADV02000078.1"/>
</dbReference>
<dbReference type="InterPro" id="IPR006342">
    <property type="entry name" value="FkbM_mtfrase"/>
</dbReference>
<keyword evidence="1" id="KW-0175">Coiled coil</keyword>
<dbReference type="Gene3D" id="3.40.50.150">
    <property type="entry name" value="Vaccinia Virus protein VP39"/>
    <property type="match status" value="1"/>
</dbReference>
<dbReference type="GO" id="GO:0032259">
    <property type="term" value="P:methylation"/>
    <property type="evidence" value="ECO:0007669"/>
    <property type="project" value="UniProtKB-KW"/>
</dbReference>
<dbReference type="GO" id="GO:0008171">
    <property type="term" value="F:O-methyltransferase activity"/>
    <property type="evidence" value="ECO:0007669"/>
    <property type="project" value="TreeGrafter"/>
</dbReference>
<evidence type="ECO:0000313" key="4">
    <source>
        <dbReference type="Proteomes" id="UP000003922"/>
    </source>
</evidence>
<dbReference type="EMBL" id="AADV02000078">
    <property type="protein sequence ID" value="EAM49305.1"/>
    <property type="molecule type" value="Genomic_DNA"/>
</dbReference>
<keyword evidence="4" id="KW-1185">Reference proteome</keyword>
<comment type="caution">
    <text evidence="3">The sequence shown here is derived from an EMBL/GenBank/DDBJ whole genome shotgun (WGS) entry which is preliminary data.</text>
</comment>
<proteinExistence type="predicted"/>
<evidence type="ECO:0000259" key="2">
    <source>
        <dbReference type="Pfam" id="PF05050"/>
    </source>
</evidence>
<dbReference type="PANTHER" id="PTHR36973:SF4">
    <property type="entry name" value="NODULATION PROTEIN"/>
    <property type="match status" value="1"/>
</dbReference>
<reference evidence="3" key="2">
    <citation type="submission" date="2005-06" db="EMBL/GenBank/DDBJ databases">
        <title>Sequencing of the draft genome and assembly of Crocosphaera watsonii WH 8501.</title>
        <authorList>
            <consortium name="US DOE Joint Genome Institute (JGI-PGF)"/>
            <person name="Copeland A."/>
            <person name="Lucas S."/>
            <person name="Lapidus A."/>
            <person name="Barry K."/>
            <person name="Detter C."/>
            <person name="Glavina T."/>
            <person name="Hammon N."/>
            <person name="Israni S."/>
            <person name="Pitluck S."/>
            <person name="Richardson P."/>
        </authorList>
    </citation>
    <scope>NUCLEOTIDE SEQUENCE [LARGE SCALE GENOMIC DNA]</scope>
    <source>
        <strain evidence="3">WH 8501</strain>
    </source>
</reference>
<gene>
    <name evidence="3" type="ORF">CwatDRAFT_2095</name>
</gene>
<name>Q4BZG9_CROWT</name>
<reference evidence="3" key="1">
    <citation type="submission" date="2004-02" db="EMBL/GenBank/DDBJ databases">
        <authorList>
            <consortium name="DOE Joint Genome Institute"/>
        </authorList>
    </citation>
    <scope>NUCLEOTIDE SEQUENCE [LARGE SCALE GENOMIC DNA]</scope>
    <source>
        <strain evidence="3">WH 8501</strain>
    </source>
</reference>
<reference evidence="3" key="3">
    <citation type="submission" date="2016-12" db="EMBL/GenBank/DDBJ databases">
        <title>Annotation of the draft genome assembly of Crocosphaera watsonii WH 8501.</title>
        <authorList>
            <consortium name="US DOE Joint Genome Institute (JGI-ORNL)"/>
            <person name="Larimer F."/>
            <person name="Land M."/>
        </authorList>
    </citation>
    <scope>NUCLEOTIDE SEQUENCE</scope>
    <source>
        <strain evidence="3">WH 8501</strain>
    </source>
</reference>
<dbReference type="Proteomes" id="UP000003922">
    <property type="component" value="Unassembled WGS sequence"/>
</dbReference>
<dbReference type="PANTHER" id="PTHR36973">
    <property type="entry name" value="SLL1456 PROTEIN-RELATED"/>
    <property type="match status" value="1"/>
</dbReference>
<keyword evidence="3" id="KW-0808">Transferase</keyword>
<sequence>MRDKYKFAQLDQEIFKTLKNLDYHPDVIFDVGASNGKWSYLIQKIVPDAAYHLFEPLVDHVPSYTSIMQSNLEKSSKFTLHKYGLGENNEKKTMSIFSEGFSSTLLAMPENEDLTKMSVPVFKMDDAIKQFNLPQPQVIKADIQGYELAMLKGATNTLPQVDILLLETWVCRGYNQECPLLLEIMNWLARFNFYLWDYGDCFREENDKLHTIDCVFVNSKTLPSLALPYLYQPGEDEFVKTLQTELEGCKSALEYSNKEILTLQAELEGCKSALEHSNKEILTLQAELEECKSALEHSKRENLTLSQEIVAMKSSKFWQLRSQWFKLKGLFGLS</sequence>
<dbReference type="NCBIfam" id="TIGR01444">
    <property type="entry name" value="fkbM_fam"/>
    <property type="match status" value="1"/>
</dbReference>
<dbReference type="AlphaFoldDB" id="Q4BZG9"/>